<protein>
    <recommendedName>
        <fullName evidence="6">Mitochondrial transcription termination factor</fullName>
    </recommendedName>
</protein>
<evidence type="ECO:0000256" key="1">
    <source>
        <dbReference type="ARBA" id="ARBA00007692"/>
    </source>
</evidence>
<dbReference type="AlphaFoldDB" id="B9SHV1"/>
<organism evidence="4 5">
    <name type="scientific">Ricinus communis</name>
    <name type="common">Castor bean</name>
    <dbReference type="NCBI Taxonomy" id="3988"/>
    <lineage>
        <taxon>Eukaryota</taxon>
        <taxon>Viridiplantae</taxon>
        <taxon>Streptophyta</taxon>
        <taxon>Embryophyta</taxon>
        <taxon>Tracheophyta</taxon>
        <taxon>Spermatophyta</taxon>
        <taxon>Magnoliopsida</taxon>
        <taxon>eudicotyledons</taxon>
        <taxon>Gunneridae</taxon>
        <taxon>Pentapetalae</taxon>
        <taxon>rosids</taxon>
        <taxon>fabids</taxon>
        <taxon>Malpighiales</taxon>
        <taxon>Euphorbiaceae</taxon>
        <taxon>Acalyphoideae</taxon>
        <taxon>Acalypheae</taxon>
        <taxon>Ricinus</taxon>
    </lineage>
</organism>
<keyword evidence="2" id="KW-0805">Transcription regulation</keyword>
<evidence type="ECO:0008006" key="6">
    <source>
        <dbReference type="Google" id="ProtNLM"/>
    </source>
</evidence>
<dbReference type="EMBL" id="EQ973966">
    <property type="protein sequence ID" value="EEF36829.1"/>
    <property type="molecule type" value="Genomic_DNA"/>
</dbReference>
<dbReference type="STRING" id="3988.B9SHV1"/>
<gene>
    <name evidence="4" type="ORF">RCOM_0621880</name>
</gene>
<keyword evidence="2" id="KW-0806">Transcription termination</keyword>
<dbReference type="eggNOG" id="KOG1267">
    <property type="taxonomic scope" value="Eukaryota"/>
</dbReference>
<dbReference type="InParanoid" id="B9SHV1"/>
<dbReference type="InterPro" id="IPR038538">
    <property type="entry name" value="MTERF_sf"/>
</dbReference>
<proteinExistence type="inferred from homology"/>
<comment type="similarity">
    <text evidence="1">Belongs to the mTERF family.</text>
</comment>
<name>B9SHV1_RICCO</name>
<dbReference type="Gene3D" id="1.25.70.10">
    <property type="entry name" value="Transcription termination factor 3, mitochondrial"/>
    <property type="match status" value="1"/>
</dbReference>
<evidence type="ECO:0000256" key="2">
    <source>
        <dbReference type="ARBA" id="ARBA00022472"/>
    </source>
</evidence>
<dbReference type="FunFam" id="1.25.70.10:FF:000001">
    <property type="entry name" value="Mitochondrial transcription termination factor-like"/>
    <property type="match status" value="1"/>
</dbReference>
<evidence type="ECO:0000256" key="3">
    <source>
        <dbReference type="ARBA" id="ARBA00022946"/>
    </source>
</evidence>
<dbReference type="GO" id="GO:0009507">
    <property type="term" value="C:chloroplast"/>
    <property type="evidence" value="ECO:0000318"/>
    <property type="project" value="GO_Central"/>
</dbReference>
<dbReference type="Pfam" id="PF02536">
    <property type="entry name" value="mTERF"/>
    <property type="match status" value="1"/>
</dbReference>
<reference evidence="5" key="1">
    <citation type="journal article" date="2010" name="Nat. Biotechnol.">
        <title>Draft genome sequence of the oilseed species Ricinus communis.</title>
        <authorList>
            <person name="Chan A.P."/>
            <person name="Crabtree J."/>
            <person name="Zhao Q."/>
            <person name="Lorenzi H."/>
            <person name="Orvis J."/>
            <person name="Puiu D."/>
            <person name="Melake-Berhan A."/>
            <person name="Jones K.M."/>
            <person name="Redman J."/>
            <person name="Chen G."/>
            <person name="Cahoon E.B."/>
            <person name="Gedil M."/>
            <person name="Stanke M."/>
            <person name="Haas B.J."/>
            <person name="Wortman J.R."/>
            <person name="Fraser-Liggett C.M."/>
            <person name="Ravel J."/>
            <person name="Rabinowicz P.D."/>
        </authorList>
    </citation>
    <scope>NUCLEOTIDE SEQUENCE [LARGE SCALE GENOMIC DNA]</scope>
    <source>
        <strain evidence="5">cv. Hale</strain>
    </source>
</reference>
<sequence length="329" mass="38093">MANNQIRNLLSHIQKRFFISSVTLSSTPLSATSSSSFTVHYLLKSCGLPLESAISVSEKLQLDAKNQQRTQSVVDLLKSHNFSDTQLVKLIEKRPAVLQCKAQENIQPKFEYLIKQGFKAAIRRSSWLLTFDLKGTMQPNVEFLLKEGVPAYGIEKMILLQPRAIMQKHDRMVYAVNAVKNLGLEPKSRMFIHAVRVIISMSELTWKKKFEMMKSMGWNEEEILSAFKRDPLCLACSEEKIKNAMDFYLNTMKLKPHVIIAYPKFLMYAIDTRLRPRYNVLKVLESKKLIEGDKKIEWLLTINEKTFLQQYVIKYVDKVPEGHLSIFFH</sequence>
<dbReference type="GO" id="GO:0009658">
    <property type="term" value="P:chloroplast organization"/>
    <property type="evidence" value="ECO:0000318"/>
    <property type="project" value="GO_Central"/>
</dbReference>
<evidence type="ECO:0000313" key="4">
    <source>
        <dbReference type="EMBL" id="EEF36829.1"/>
    </source>
</evidence>
<dbReference type="PANTHER" id="PTHR13068:SF31">
    <property type="entry name" value="TRANSCRIPTION TERMINATION FACTOR MTERF2, CHLOROPLASTIC-LIKE"/>
    <property type="match status" value="1"/>
</dbReference>
<accession>B9SHV1</accession>
<keyword evidence="2" id="KW-0804">Transcription</keyword>
<dbReference type="Proteomes" id="UP000008311">
    <property type="component" value="Unassembled WGS sequence"/>
</dbReference>
<keyword evidence="5" id="KW-1185">Reference proteome</keyword>
<keyword evidence="3" id="KW-0809">Transit peptide</keyword>
<dbReference type="InterPro" id="IPR003690">
    <property type="entry name" value="MTERF"/>
</dbReference>
<dbReference type="GO" id="GO:0006353">
    <property type="term" value="P:DNA-templated transcription termination"/>
    <property type="evidence" value="ECO:0007669"/>
    <property type="project" value="UniProtKB-KW"/>
</dbReference>
<evidence type="ECO:0000313" key="5">
    <source>
        <dbReference type="Proteomes" id="UP000008311"/>
    </source>
</evidence>
<dbReference type="GO" id="GO:0003676">
    <property type="term" value="F:nucleic acid binding"/>
    <property type="evidence" value="ECO:0007669"/>
    <property type="project" value="InterPro"/>
</dbReference>
<dbReference type="SMART" id="SM00733">
    <property type="entry name" value="Mterf"/>
    <property type="match status" value="6"/>
</dbReference>
<dbReference type="PANTHER" id="PTHR13068">
    <property type="entry name" value="CGI-12 PROTEIN-RELATED"/>
    <property type="match status" value="1"/>
</dbReference>